<evidence type="ECO:0000256" key="22">
    <source>
        <dbReference type="ARBA" id="ARBA00045695"/>
    </source>
</evidence>
<feature type="domain" description="Sushi" evidence="28">
    <location>
        <begin position="317"/>
        <end position="378"/>
    </location>
</feature>
<evidence type="ECO:0000256" key="7">
    <source>
        <dbReference type="ARBA" id="ARBA00022723"/>
    </source>
</evidence>
<feature type="disulfide bond" evidence="24">
    <location>
        <begin position="535"/>
        <end position="562"/>
    </location>
</feature>
<dbReference type="SMART" id="SM00181">
    <property type="entry name" value="EGF"/>
    <property type="match status" value="1"/>
</dbReference>
<reference evidence="29" key="1">
    <citation type="submission" date="2025-08" db="UniProtKB">
        <authorList>
            <consortium name="Ensembl"/>
        </authorList>
    </citation>
    <scope>IDENTIFICATION</scope>
</reference>
<feature type="disulfide bond" evidence="24">
    <location>
        <begin position="850"/>
        <end position="877"/>
    </location>
</feature>
<dbReference type="InterPro" id="IPR035976">
    <property type="entry name" value="Sushi/SCR/CCP_sf"/>
</dbReference>
<comment type="function">
    <text evidence="22">Cell-surface glycoprotein having a role in immunoadhesion. Mediates in the adhesion of blood neutrophils in cytokine-activated endothelium through interaction with SELPLG/PSGL1. May have a role in capillary morphogenesis.</text>
</comment>
<feature type="transmembrane region" description="Helical" evidence="25">
    <location>
        <begin position="884"/>
        <end position="912"/>
    </location>
</feature>
<feature type="disulfide bond" evidence="24">
    <location>
        <begin position="411"/>
        <end position="438"/>
    </location>
</feature>
<feature type="disulfide bond" evidence="24">
    <location>
        <begin position="224"/>
        <end position="251"/>
    </location>
</feature>
<dbReference type="PROSITE" id="PS00615">
    <property type="entry name" value="C_TYPE_LECTIN_1"/>
    <property type="match status" value="1"/>
</dbReference>
<keyword evidence="9" id="KW-0430">Lectin</keyword>
<evidence type="ECO:0000256" key="9">
    <source>
        <dbReference type="ARBA" id="ARBA00022734"/>
    </source>
</evidence>
<keyword evidence="13 25" id="KW-1133">Transmembrane helix</keyword>
<dbReference type="SUPFAM" id="SSF56436">
    <property type="entry name" value="C-type lectin-like"/>
    <property type="match status" value="1"/>
</dbReference>
<dbReference type="GO" id="GO:0007155">
    <property type="term" value="P:cell adhesion"/>
    <property type="evidence" value="ECO:0007669"/>
    <property type="project" value="UniProtKB-KW"/>
</dbReference>
<feature type="domain" description="Sushi" evidence="28">
    <location>
        <begin position="751"/>
        <end position="813"/>
    </location>
</feature>
<dbReference type="SMART" id="SM00034">
    <property type="entry name" value="CLECT"/>
    <property type="match status" value="1"/>
</dbReference>
<feature type="domain" description="Sushi" evidence="28">
    <location>
        <begin position="254"/>
        <end position="316"/>
    </location>
</feature>
<dbReference type="InterPro" id="IPR016187">
    <property type="entry name" value="CTDL_fold"/>
</dbReference>
<comment type="caution">
    <text evidence="23">Lacks conserved residue(s) required for the propagation of feature annotation.</text>
</comment>
<dbReference type="InterPro" id="IPR018378">
    <property type="entry name" value="C-type_lectin_CS"/>
</dbReference>
<dbReference type="PANTHER" id="PTHR19325">
    <property type="entry name" value="COMPLEMENT COMPONENT-RELATED SUSHI DOMAIN-CONTAINING"/>
    <property type="match status" value="1"/>
</dbReference>
<evidence type="ECO:0000256" key="10">
    <source>
        <dbReference type="ARBA" id="ARBA00022737"/>
    </source>
</evidence>
<keyword evidence="7" id="KW-0479">Metal-binding</keyword>
<evidence type="ECO:0000256" key="11">
    <source>
        <dbReference type="ARBA" id="ARBA00022837"/>
    </source>
</evidence>
<dbReference type="GeneTree" id="ENSGT00940000160168"/>
<feature type="disulfide bond" evidence="24">
    <location>
        <begin position="597"/>
        <end position="624"/>
    </location>
</feature>
<feature type="domain" description="Sushi" evidence="28">
    <location>
        <begin position="503"/>
        <end position="564"/>
    </location>
</feature>
<keyword evidence="8" id="KW-0732">Signal</keyword>
<feature type="domain" description="C-type lectin" evidence="27">
    <location>
        <begin position="34"/>
        <end position="153"/>
    </location>
</feature>
<dbReference type="InterPro" id="IPR000436">
    <property type="entry name" value="Sushi_SCR_CCP_dom"/>
</dbReference>
<evidence type="ECO:0000256" key="21">
    <source>
        <dbReference type="ARBA" id="ARBA00043124"/>
    </source>
</evidence>
<keyword evidence="14 25" id="KW-0472">Membrane</keyword>
<dbReference type="Pfam" id="PF00059">
    <property type="entry name" value="Lectin_C"/>
    <property type="match status" value="1"/>
</dbReference>
<dbReference type="InterPro" id="IPR016186">
    <property type="entry name" value="C-type_lectin-like/link_sf"/>
</dbReference>
<evidence type="ECO:0000256" key="8">
    <source>
        <dbReference type="ARBA" id="ARBA00022729"/>
    </source>
</evidence>
<feature type="domain" description="Sushi" evidence="28">
    <location>
        <begin position="689"/>
        <end position="750"/>
    </location>
</feature>
<dbReference type="GO" id="GO:0030246">
    <property type="term" value="F:carbohydrate binding"/>
    <property type="evidence" value="ECO:0007669"/>
    <property type="project" value="UniProtKB-KW"/>
</dbReference>
<dbReference type="CDD" id="cd03592">
    <property type="entry name" value="CLECT_selectins_like"/>
    <property type="match status" value="1"/>
</dbReference>
<dbReference type="PROSITE" id="PS01186">
    <property type="entry name" value="EGF_2"/>
    <property type="match status" value="1"/>
</dbReference>
<organism evidence="29 30">
    <name type="scientific">Gadus morhua</name>
    <name type="common">Atlantic cod</name>
    <dbReference type="NCBI Taxonomy" id="8049"/>
    <lineage>
        <taxon>Eukaryota</taxon>
        <taxon>Metazoa</taxon>
        <taxon>Chordata</taxon>
        <taxon>Craniata</taxon>
        <taxon>Vertebrata</taxon>
        <taxon>Euteleostomi</taxon>
        <taxon>Actinopterygii</taxon>
        <taxon>Neopterygii</taxon>
        <taxon>Teleostei</taxon>
        <taxon>Neoteleostei</taxon>
        <taxon>Acanthomorphata</taxon>
        <taxon>Zeiogadaria</taxon>
        <taxon>Gadariae</taxon>
        <taxon>Gadiformes</taxon>
        <taxon>Gadoidei</taxon>
        <taxon>Gadidae</taxon>
        <taxon>Gadus</taxon>
    </lineage>
</organism>
<accession>A0A8C4ZQS9</accession>
<keyword evidence="5 24" id="KW-0768">Sushi</keyword>
<dbReference type="GO" id="GO:0005509">
    <property type="term" value="F:calcium ion binding"/>
    <property type="evidence" value="ECO:0007669"/>
    <property type="project" value="InterPro"/>
</dbReference>
<feature type="domain" description="Sushi" evidence="28">
    <location>
        <begin position="814"/>
        <end position="879"/>
    </location>
</feature>
<feature type="disulfide bond" evidence="24">
    <location>
        <begin position="721"/>
        <end position="748"/>
    </location>
</feature>
<evidence type="ECO:0000256" key="23">
    <source>
        <dbReference type="PROSITE-ProRule" id="PRU00076"/>
    </source>
</evidence>
<proteinExistence type="inferred from homology"/>
<feature type="disulfide bond" evidence="24">
    <location>
        <begin position="473"/>
        <end position="500"/>
    </location>
</feature>
<keyword evidence="16" id="KW-0325">Glycoprotein</keyword>
<evidence type="ECO:0000256" key="2">
    <source>
        <dbReference type="ARBA" id="ARBA00007360"/>
    </source>
</evidence>
<dbReference type="Pfam" id="PF00084">
    <property type="entry name" value="Sushi"/>
    <property type="match status" value="11"/>
</dbReference>
<evidence type="ECO:0000256" key="25">
    <source>
        <dbReference type="SAM" id="Phobius"/>
    </source>
</evidence>
<dbReference type="SMART" id="SM00032">
    <property type="entry name" value="CCP"/>
    <property type="match status" value="11"/>
</dbReference>
<dbReference type="InterPro" id="IPR033991">
    <property type="entry name" value="Selectin_CTLD"/>
</dbReference>
<evidence type="ECO:0000256" key="20">
    <source>
        <dbReference type="ARBA" id="ARBA00042113"/>
    </source>
</evidence>
<evidence type="ECO:0000256" key="16">
    <source>
        <dbReference type="ARBA" id="ARBA00023180"/>
    </source>
</evidence>
<evidence type="ECO:0000256" key="6">
    <source>
        <dbReference type="ARBA" id="ARBA00022692"/>
    </source>
</evidence>
<evidence type="ECO:0000259" key="27">
    <source>
        <dbReference type="PROSITE" id="PS50041"/>
    </source>
</evidence>
<evidence type="ECO:0000256" key="12">
    <source>
        <dbReference type="ARBA" id="ARBA00022889"/>
    </source>
</evidence>
<keyword evidence="4 23" id="KW-0245">EGF-like domain</keyword>
<feature type="disulfide bond" evidence="24">
    <location>
        <begin position="784"/>
        <end position="811"/>
    </location>
</feature>
<dbReference type="PROSITE" id="PS50923">
    <property type="entry name" value="SUSHI"/>
    <property type="match status" value="11"/>
</dbReference>
<dbReference type="PRINTS" id="PR00343">
    <property type="entry name" value="SELECTIN"/>
</dbReference>
<feature type="domain" description="Sushi" evidence="28">
    <location>
        <begin position="192"/>
        <end position="253"/>
    </location>
</feature>
<keyword evidence="3" id="KW-1003">Cell membrane</keyword>
<dbReference type="GO" id="GO:0005886">
    <property type="term" value="C:plasma membrane"/>
    <property type="evidence" value="ECO:0007669"/>
    <property type="project" value="UniProtKB-SubCell"/>
</dbReference>
<dbReference type="CDD" id="cd00054">
    <property type="entry name" value="EGF_CA"/>
    <property type="match status" value="1"/>
</dbReference>
<evidence type="ECO:0000259" key="28">
    <source>
        <dbReference type="PROSITE" id="PS50923"/>
    </source>
</evidence>
<dbReference type="PANTHER" id="PTHR19325:SF493">
    <property type="entry name" value="E-SELECTIN"/>
    <property type="match status" value="1"/>
</dbReference>
<feature type="domain" description="Sushi" evidence="28">
    <location>
        <begin position="627"/>
        <end position="688"/>
    </location>
</feature>
<feature type="domain" description="Sushi" evidence="28">
    <location>
        <begin position="379"/>
        <end position="440"/>
    </location>
</feature>
<keyword evidence="30" id="KW-1185">Reference proteome</keyword>
<evidence type="ECO:0000256" key="14">
    <source>
        <dbReference type="ARBA" id="ARBA00023136"/>
    </source>
</evidence>
<evidence type="ECO:0000256" key="13">
    <source>
        <dbReference type="ARBA" id="ARBA00022989"/>
    </source>
</evidence>
<dbReference type="Gene3D" id="2.10.70.10">
    <property type="entry name" value="Complement Module, domain 1"/>
    <property type="match status" value="11"/>
</dbReference>
<dbReference type="SUPFAM" id="SSF57535">
    <property type="entry name" value="Complement control module/SCR domain"/>
    <property type="match status" value="11"/>
</dbReference>
<feature type="domain" description="EGF-like" evidence="26">
    <location>
        <begin position="153"/>
        <end position="189"/>
    </location>
</feature>
<dbReference type="PROSITE" id="PS50041">
    <property type="entry name" value="C_TYPE_LECTIN_2"/>
    <property type="match status" value="1"/>
</dbReference>
<evidence type="ECO:0000256" key="5">
    <source>
        <dbReference type="ARBA" id="ARBA00022659"/>
    </source>
</evidence>
<evidence type="ECO:0000256" key="3">
    <source>
        <dbReference type="ARBA" id="ARBA00022475"/>
    </source>
</evidence>
<evidence type="ECO:0000313" key="30">
    <source>
        <dbReference type="Proteomes" id="UP000694546"/>
    </source>
</evidence>
<reference evidence="29" key="2">
    <citation type="submission" date="2025-09" db="UniProtKB">
        <authorList>
            <consortium name="Ensembl"/>
        </authorList>
    </citation>
    <scope>IDENTIFICATION</scope>
</reference>
<keyword evidence="10" id="KW-0677">Repeat</keyword>
<dbReference type="InterPro" id="IPR001304">
    <property type="entry name" value="C-type_lectin-like"/>
</dbReference>
<evidence type="ECO:0000256" key="19">
    <source>
        <dbReference type="ARBA" id="ARBA00041401"/>
    </source>
</evidence>
<feature type="disulfide bond" evidence="24">
    <location>
        <begin position="287"/>
        <end position="314"/>
    </location>
</feature>
<evidence type="ECO:0000256" key="24">
    <source>
        <dbReference type="PROSITE-ProRule" id="PRU00302"/>
    </source>
</evidence>
<feature type="disulfide bond" evidence="24">
    <location>
        <begin position="659"/>
        <end position="686"/>
    </location>
</feature>
<keyword evidence="11" id="KW-0106">Calcium</keyword>
<evidence type="ECO:0000256" key="1">
    <source>
        <dbReference type="ARBA" id="ARBA00004251"/>
    </source>
</evidence>
<evidence type="ECO:0000259" key="26">
    <source>
        <dbReference type="PROSITE" id="PS50026"/>
    </source>
</evidence>
<dbReference type="PROSITE" id="PS50026">
    <property type="entry name" value="EGF_3"/>
    <property type="match status" value="1"/>
</dbReference>
<evidence type="ECO:0000313" key="29">
    <source>
        <dbReference type="Ensembl" id="ENSGMOP00000019350.2"/>
    </source>
</evidence>
<dbReference type="Ensembl" id="ENSGMOT00000019819.2">
    <property type="protein sequence ID" value="ENSGMOP00000019350.2"/>
    <property type="gene ID" value="ENSGMOG00000017933.2"/>
</dbReference>
<evidence type="ECO:0000256" key="4">
    <source>
        <dbReference type="ARBA" id="ARBA00022536"/>
    </source>
</evidence>
<dbReference type="InterPro" id="IPR000742">
    <property type="entry name" value="EGF"/>
</dbReference>
<feature type="disulfide bond" evidence="24">
    <location>
        <begin position="349"/>
        <end position="376"/>
    </location>
</feature>
<dbReference type="OMA" id="SMFCNSS"/>
<dbReference type="CDD" id="cd00033">
    <property type="entry name" value="CCP"/>
    <property type="match status" value="11"/>
</dbReference>
<name>A0A8C4ZQS9_GADMO</name>
<dbReference type="Proteomes" id="UP000694546">
    <property type="component" value="Chromosome 12"/>
</dbReference>
<gene>
    <name evidence="29" type="primary">selp</name>
</gene>
<dbReference type="SMART" id="SM00179">
    <property type="entry name" value="EGF_CA"/>
    <property type="match status" value="1"/>
</dbReference>
<comment type="subunit">
    <text evidence="17">Interacts with SELPLG/PSGL1 and PODXL2 through the sialyl Lewis X epitope. SELPLG sulfation appears not to be required for this interaction.</text>
</comment>
<accession>A0A8C4ZPN6</accession>
<dbReference type="InterPro" id="IPR001881">
    <property type="entry name" value="EGF-like_Ca-bd_dom"/>
</dbReference>
<evidence type="ECO:0000256" key="17">
    <source>
        <dbReference type="ARBA" id="ARBA00038738"/>
    </source>
</evidence>
<evidence type="ECO:0000256" key="15">
    <source>
        <dbReference type="ARBA" id="ARBA00023157"/>
    </source>
</evidence>
<feature type="disulfide bond" evidence="23">
    <location>
        <begin position="179"/>
        <end position="188"/>
    </location>
</feature>
<protein>
    <recommendedName>
        <fullName evidence="18">E-selectin</fullName>
    </recommendedName>
    <alternativeName>
        <fullName evidence="19">CD62 antigen-like family member E</fullName>
    </alternativeName>
    <alternativeName>
        <fullName evidence="20">Endothelial leukocyte adhesion molecule 1</fullName>
    </alternativeName>
    <alternativeName>
        <fullName evidence="21">Leukocyte-endothelial cell adhesion molecule 2</fullName>
    </alternativeName>
</protein>
<feature type="domain" description="Sushi" evidence="28">
    <location>
        <begin position="441"/>
        <end position="502"/>
    </location>
</feature>
<keyword evidence="6 25" id="KW-0812">Transmembrane</keyword>
<keyword evidence="15 23" id="KW-1015">Disulfide bond</keyword>
<dbReference type="InterPro" id="IPR002396">
    <property type="entry name" value="Selectin_superfamily"/>
</dbReference>
<dbReference type="Gene3D" id="3.10.100.10">
    <property type="entry name" value="Mannose-Binding Protein A, subunit A"/>
    <property type="match status" value="1"/>
</dbReference>
<dbReference type="AlphaFoldDB" id="A0A8C4ZQS9"/>
<dbReference type="InterPro" id="IPR050350">
    <property type="entry name" value="Compl-Cell_Adhes-Reg"/>
</dbReference>
<feature type="domain" description="Sushi" evidence="28">
    <location>
        <begin position="565"/>
        <end position="626"/>
    </location>
</feature>
<keyword evidence="12" id="KW-0130">Cell adhesion</keyword>
<evidence type="ECO:0000256" key="18">
    <source>
        <dbReference type="ARBA" id="ARBA00040812"/>
    </source>
</evidence>
<comment type="similarity">
    <text evidence="2">Belongs to the selectin/LECAM family.</text>
</comment>
<comment type="subcellular location">
    <subcellularLocation>
        <location evidence="1">Cell membrane</location>
        <topology evidence="1">Single-pass type I membrane protein</topology>
    </subcellularLocation>
</comment>
<sequence length="937" mass="100164">MFQEPTRLNPGPYPLLIVATMTVLIQDLSTAGGVNAWMYHHSIDPPRTWSSARTWCQQRYTDMVAIQNQGEIAYLNQMLPSNPSYYWIGIRKVAGVWTWVGTNRSLTPEAQNWAVGEPNHPLEDCVEMYVKREKDTAKWNDERCNKKKGTVCYTASCSEGSCGNHADCVETIGNFTCQCHPGFLSPRCEEAVTCDALSVPQHGRLQCHGSYGPSRFNSSCRFHCDLGYSVEGPEWLQCQASGRWDHPAPRCQVEQCAALKPTSDRLLRTCLHPIANDSFNSTCAFSCEEGFELSGQSVTICDHAGRWTAEVPTCSVIACAPISPPAMGNMTCVDSLAPFSFGSSCSLTCLEGYTLAGSHTLACSASGQWSQPRPTCLAVRCIGLKVPPHAVLGCQDPIGVFSYGSTCTLHCEEGFNLIGSNTTQCLAQGRWSGQLPVCQAVQCSVLSAPPHGSLSCSNPHGEFSFSSRCALTCDEGFQPNGTAHTECSSLGSWSQEVPQCLAVQCSVLSAPPHGSLSCSNPNGEFSFSSRCALTCDEGFLPNGTAHTECSSLGSWSQEVPRCLAVQCSVLSAPPHGSLSCSNPHGEFSFSSRCALTCDEGFLPNGTAHTECSSLGSWSQEVLLCLAVQCSVLSAPPHGSLSCSNPHGEFSFSSRCALTCDEGFLPNGTAHTECSSLGSWSQEVPRCLAVQCSVLSAPPHGSLSCSNPHGEFSFSSRCALTCDEGFLPNGTAHTECSSLGSWSQEVPRCLARSCPLLVTAPHHGWMNCSHPHSSFSYASHCDLGCSEGFRLSGTPSINCNTSGDWSGVMPTCKVVQCEASWLAGLTASPLSLNCSHPRGNFSFGSRCRFACAGAYSLNGTEELLCSSSGRWSAALPTCAEVGTPLWSAVLMYSGAGAASLAVLLCAVGAGLLVAKRFKKKGIMDEDNSFWEERENPEF</sequence>